<evidence type="ECO:0000313" key="2">
    <source>
        <dbReference type="EMBL" id="QCX40127.1"/>
    </source>
</evidence>
<dbReference type="Proteomes" id="UP000306229">
    <property type="component" value="Chromosome"/>
</dbReference>
<proteinExistence type="predicted"/>
<organism evidence="2 3">
    <name type="scientific">Aureibaculum algae</name>
    <dbReference type="NCBI Taxonomy" id="2584122"/>
    <lineage>
        <taxon>Bacteria</taxon>
        <taxon>Pseudomonadati</taxon>
        <taxon>Bacteroidota</taxon>
        <taxon>Flavobacteriia</taxon>
        <taxon>Flavobacteriales</taxon>
        <taxon>Flavobacteriaceae</taxon>
        <taxon>Aureibaculum</taxon>
    </lineage>
</organism>
<reference evidence="2 3" key="1">
    <citation type="submission" date="2019-05" db="EMBL/GenBank/DDBJ databases">
        <title>Algicella ahnfeltiae gen. nov., sp. nov., a novel marine bacterium of the family Flavobacteriaceae isolated from a red alga.</title>
        <authorList>
            <person name="Nedashkovskaya O.I."/>
            <person name="Kukhlevskiy A.D."/>
            <person name="Kim S.-G."/>
            <person name="Zhukova N.V."/>
            <person name="Mikhailov V.V."/>
        </authorList>
    </citation>
    <scope>NUCLEOTIDE SEQUENCE [LARGE SCALE GENOMIC DNA]</scope>
    <source>
        <strain evidence="2 3">10Alg115</strain>
    </source>
</reference>
<keyword evidence="1" id="KW-0812">Transmembrane</keyword>
<dbReference type="AlphaFoldDB" id="A0A5B7TZB4"/>
<sequence length="47" mass="5356">MEGTPAPKGSCNEPRNQNDFDDFGKYTLIYGVIFAIIGFILHYFELI</sequence>
<dbReference type="KEGG" id="fbe:FF125_17360"/>
<gene>
    <name evidence="2" type="ORF">FF125_17360</name>
</gene>
<keyword evidence="1" id="KW-0472">Membrane</keyword>
<keyword evidence="1" id="KW-1133">Transmembrane helix</keyword>
<protein>
    <submittedName>
        <fullName evidence="2">DUF3290 domain-containing protein</fullName>
    </submittedName>
</protein>
<feature type="transmembrane region" description="Helical" evidence="1">
    <location>
        <begin position="23"/>
        <end position="44"/>
    </location>
</feature>
<accession>A0A5B7TZB4</accession>
<keyword evidence="3" id="KW-1185">Reference proteome</keyword>
<evidence type="ECO:0000256" key="1">
    <source>
        <dbReference type="SAM" id="Phobius"/>
    </source>
</evidence>
<evidence type="ECO:0000313" key="3">
    <source>
        <dbReference type="Proteomes" id="UP000306229"/>
    </source>
</evidence>
<dbReference type="EMBL" id="CP040749">
    <property type="protein sequence ID" value="QCX40127.1"/>
    <property type="molecule type" value="Genomic_DNA"/>
</dbReference>
<dbReference type="RefSeq" id="WP_138950961.1">
    <property type="nucleotide sequence ID" value="NZ_CP040749.1"/>
</dbReference>
<name>A0A5B7TZB4_9FLAO</name>
<dbReference type="OrthoDB" id="9907458at2"/>